<comment type="caution">
    <text evidence="1">The sequence shown here is derived from an EMBL/GenBank/DDBJ whole genome shotgun (WGS) entry which is preliminary data.</text>
</comment>
<gene>
    <name evidence="1" type="ORF">ACHHYP_14670</name>
</gene>
<proteinExistence type="predicted"/>
<keyword evidence="2" id="KW-1185">Reference proteome</keyword>
<organism evidence="1 2">
    <name type="scientific">Achlya hypogyna</name>
    <name type="common">Oomycete</name>
    <name type="synonym">Protoachlya hypogyna</name>
    <dbReference type="NCBI Taxonomy" id="1202772"/>
    <lineage>
        <taxon>Eukaryota</taxon>
        <taxon>Sar</taxon>
        <taxon>Stramenopiles</taxon>
        <taxon>Oomycota</taxon>
        <taxon>Saprolegniomycetes</taxon>
        <taxon>Saprolegniales</taxon>
        <taxon>Achlyaceae</taxon>
        <taxon>Achlya</taxon>
    </lineage>
</organism>
<reference evidence="1 2" key="1">
    <citation type="journal article" date="2014" name="Genome Biol. Evol.">
        <title>The secreted proteins of Achlya hypogyna and Thraustotheca clavata identify the ancestral oomycete secretome and reveal gene acquisitions by horizontal gene transfer.</title>
        <authorList>
            <person name="Misner I."/>
            <person name="Blouin N."/>
            <person name="Leonard G."/>
            <person name="Richards T.A."/>
            <person name="Lane C.E."/>
        </authorList>
    </citation>
    <scope>NUCLEOTIDE SEQUENCE [LARGE SCALE GENOMIC DNA]</scope>
    <source>
        <strain evidence="1 2">ATCC 48635</strain>
    </source>
</reference>
<evidence type="ECO:0000313" key="1">
    <source>
        <dbReference type="EMBL" id="OQR83466.1"/>
    </source>
</evidence>
<name>A0A1V9YCQ4_ACHHY</name>
<evidence type="ECO:0000313" key="2">
    <source>
        <dbReference type="Proteomes" id="UP000243579"/>
    </source>
</evidence>
<dbReference type="EMBL" id="JNBR01002145">
    <property type="protein sequence ID" value="OQR83466.1"/>
    <property type="molecule type" value="Genomic_DNA"/>
</dbReference>
<sequence length="254" mass="27844">MVHGKGHFSLVCGTAMSSPPSTTAVETKAPAKVVDCDVCLGLAVYTSAMRDAKENPKCFGVLRTKSARIEGEFTEAVGKDDGRQKRLVVDQHVKAFVAGLAEQPHPPYDQSFRDLIYVPAKAPFRFTFVGVTLYSKKTLSESNMVLPICLGYSRLDRTKQDIAVADVAPVVPRQHVALSNPSPPGPSILTKIQAACTFTAMAMWTYGHRTADGFGERYVQSMERLVGNMHKQVEYMAKMTHRIITFGGSRKSSE</sequence>
<accession>A0A1V9YCQ4</accession>
<dbReference type="Proteomes" id="UP000243579">
    <property type="component" value="Unassembled WGS sequence"/>
</dbReference>
<protein>
    <submittedName>
        <fullName evidence="1">Uncharacterized protein</fullName>
    </submittedName>
</protein>
<dbReference type="OrthoDB" id="67946at2759"/>
<dbReference type="AlphaFoldDB" id="A0A1V9YCQ4"/>